<evidence type="ECO:0000313" key="4">
    <source>
        <dbReference type="EMBL" id="MCA1858081.1"/>
    </source>
</evidence>
<dbReference type="InterPro" id="IPR041698">
    <property type="entry name" value="Methyltransf_25"/>
</dbReference>
<dbReference type="InterPro" id="IPR029063">
    <property type="entry name" value="SAM-dependent_MTases_sf"/>
</dbReference>
<organism evidence="4 5">
    <name type="scientific">Massilia hydrophila</name>
    <dbReference type="NCBI Taxonomy" id="3044279"/>
    <lineage>
        <taxon>Bacteria</taxon>
        <taxon>Pseudomonadati</taxon>
        <taxon>Pseudomonadota</taxon>
        <taxon>Betaproteobacteria</taxon>
        <taxon>Burkholderiales</taxon>
        <taxon>Oxalobacteraceae</taxon>
        <taxon>Telluria group</taxon>
        <taxon>Massilia</taxon>
    </lineage>
</organism>
<evidence type="ECO:0000313" key="5">
    <source>
        <dbReference type="Proteomes" id="UP001198602"/>
    </source>
</evidence>
<evidence type="ECO:0000256" key="1">
    <source>
        <dbReference type="ARBA" id="ARBA00022603"/>
    </source>
</evidence>
<dbReference type="SUPFAM" id="SSF53335">
    <property type="entry name" value="S-adenosyl-L-methionine-dependent methyltransferases"/>
    <property type="match status" value="1"/>
</dbReference>
<dbReference type="Proteomes" id="UP001198602">
    <property type="component" value="Unassembled WGS sequence"/>
</dbReference>
<name>A0ABS7YGN4_9BURK</name>
<accession>A0ABS7YGN4</accession>
<gene>
    <name evidence="4" type="ORF">LE190_19415</name>
</gene>
<dbReference type="PANTHER" id="PTHR43861:SF1">
    <property type="entry name" value="TRANS-ACONITATE 2-METHYLTRANSFERASE"/>
    <property type="match status" value="1"/>
</dbReference>
<dbReference type="EMBL" id="JAHYBX010000011">
    <property type="protein sequence ID" value="MCA1858081.1"/>
    <property type="molecule type" value="Genomic_DNA"/>
</dbReference>
<protein>
    <submittedName>
        <fullName evidence="4">Class I SAM-dependent methyltransferase</fullName>
    </submittedName>
</protein>
<proteinExistence type="predicted"/>
<dbReference type="PANTHER" id="PTHR43861">
    <property type="entry name" value="TRANS-ACONITATE 2-METHYLTRANSFERASE-RELATED"/>
    <property type="match status" value="1"/>
</dbReference>
<evidence type="ECO:0000259" key="3">
    <source>
        <dbReference type="Pfam" id="PF13649"/>
    </source>
</evidence>
<sequence length="205" mass="22803">MDLHDITHRTLAHYDQTADTFFAGTIDHDVSQNIDALLQAIESAAPFTILDLGCGPGRDLKAFTELGHQAIGIDGSSRFVEMARQYSGCEVWHQDFLELDLPAARFDGVFANASLFHVPAAALPDVLARLYGTLKPGGVLFSSNPRGDNREGWNGPRYGSYHDYAAWERYLTSAGFVPLHHYYRPAGLPRDQQPWLASVWRKPVC</sequence>
<dbReference type="Pfam" id="PF13649">
    <property type="entry name" value="Methyltransf_25"/>
    <property type="match status" value="1"/>
</dbReference>
<keyword evidence="5" id="KW-1185">Reference proteome</keyword>
<evidence type="ECO:0000256" key="2">
    <source>
        <dbReference type="ARBA" id="ARBA00022679"/>
    </source>
</evidence>
<dbReference type="RefSeq" id="WP_225240249.1">
    <property type="nucleotide sequence ID" value="NZ_JAHYBX010000011.1"/>
</dbReference>
<reference evidence="4 5" key="1">
    <citation type="submission" date="2021-07" db="EMBL/GenBank/DDBJ databases">
        <title>Characterization of Violacein-producing bacteria and related species.</title>
        <authorList>
            <person name="Wilson H.S."/>
            <person name="De Leon M.E."/>
        </authorList>
    </citation>
    <scope>NUCLEOTIDE SEQUENCE [LARGE SCALE GENOMIC DNA]</scope>
    <source>
        <strain evidence="4 5">HSC-2F05</strain>
    </source>
</reference>
<feature type="domain" description="Methyltransferase" evidence="3">
    <location>
        <begin position="49"/>
        <end position="138"/>
    </location>
</feature>
<dbReference type="CDD" id="cd02440">
    <property type="entry name" value="AdoMet_MTases"/>
    <property type="match status" value="1"/>
</dbReference>
<dbReference type="GO" id="GO:0008168">
    <property type="term" value="F:methyltransferase activity"/>
    <property type="evidence" value="ECO:0007669"/>
    <property type="project" value="UniProtKB-KW"/>
</dbReference>
<dbReference type="GO" id="GO:0032259">
    <property type="term" value="P:methylation"/>
    <property type="evidence" value="ECO:0007669"/>
    <property type="project" value="UniProtKB-KW"/>
</dbReference>
<keyword evidence="2" id="KW-0808">Transferase</keyword>
<keyword evidence="1 4" id="KW-0489">Methyltransferase</keyword>
<comment type="caution">
    <text evidence="4">The sequence shown here is derived from an EMBL/GenBank/DDBJ whole genome shotgun (WGS) entry which is preliminary data.</text>
</comment>
<dbReference type="Gene3D" id="3.40.50.150">
    <property type="entry name" value="Vaccinia Virus protein VP39"/>
    <property type="match status" value="1"/>
</dbReference>